<evidence type="ECO:0000256" key="2">
    <source>
        <dbReference type="SAM" id="SignalP"/>
    </source>
</evidence>
<dbReference type="InterPro" id="IPR000189">
    <property type="entry name" value="Transglyc_AS"/>
</dbReference>
<dbReference type="KEGG" id="tcd:AAIA72_02755"/>
<comment type="similarity">
    <text evidence="1">Belongs to the transglycosylase Slt family.</text>
</comment>
<dbReference type="InterPro" id="IPR008258">
    <property type="entry name" value="Transglycosylase_SLT_dom_1"/>
</dbReference>
<dbReference type="PROSITE" id="PS51257">
    <property type="entry name" value="PROKAR_LIPOPROTEIN"/>
    <property type="match status" value="1"/>
</dbReference>
<dbReference type="EMBL" id="CP154858">
    <property type="protein sequence ID" value="XDT72924.1"/>
    <property type="molecule type" value="Genomic_DNA"/>
</dbReference>
<feature type="domain" description="Transglycosylase SLT" evidence="3">
    <location>
        <begin position="131"/>
        <end position="236"/>
    </location>
</feature>
<evidence type="ECO:0000313" key="4">
    <source>
        <dbReference type="EMBL" id="XDT72924.1"/>
    </source>
</evidence>
<sequence>MRFCLLVAMMLGLSACAIQRPSVDVADPSKSNAAGLRAPDSPIEEPVFVPTAPIPDRLALEEDISQATRIWTDAVTDHTLWSRLRNGFGLNLDVNSRRVEAQVKWYASHPDYLNRVFTRGQRYLHYILSETEKRDMPTELALLPVVESAFDPFAYSHGRASGIWQFIPSTGRLYGLKQNWWYDGRRDIAASTRAALDYLTRLAGYFDGDWALALASYNSGAGTVLRARKKNQARGKPTDFWSLSLPPKPRRTCPS</sequence>
<dbReference type="SUPFAM" id="SSF53955">
    <property type="entry name" value="Lysozyme-like"/>
    <property type="match status" value="1"/>
</dbReference>
<dbReference type="RefSeq" id="WP_369601925.1">
    <property type="nucleotide sequence ID" value="NZ_CP154858.1"/>
</dbReference>
<organism evidence="4">
    <name type="scientific">Thermohahella caldifontis</name>
    <dbReference type="NCBI Taxonomy" id="3142973"/>
    <lineage>
        <taxon>Bacteria</taxon>
        <taxon>Pseudomonadati</taxon>
        <taxon>Pseudomonadota</taxon>
        <taxon>Gammaproteobacteria</taxon>
        <taxon>Oceanospirillales</taxon>
        <taxon>Hahellaceae</taxon>
        <taxon>Thermohahella</taxon>
    </lineage>
</organism>
<reference evidence="4" key="1">
    <citation type="submission" date="2024-05" db="EMBL/GenBank/DDBJ databases">
        <title>Genome sequencing of novel strain.</title>
        <authorList>
            <person name="Ganbat D."/>
            <person name="Ganbat S."/>
            <person name="Lee S.-J."/>
        </authorList>
    </citation>
    <scope>NUCLEOTIDE SEQUENCE</scope>
    <source>
        <strain evidence="4">SMD15-11</strain>
    </source>
</reference>
<dbReference type="Pfam" id="PF01464">
    <property type="entry name" value="SLT"/>
    <property type="match status" value="1"/>
</dbReference>
<accession>A0AB39UX82</accession>
<evidence type="ECO:0000259" key="3">
    <source>
        <dbReference type="Pfam" id="PF01464"/>
    </source>
</evidence>
<name>A0AB39UX82_9GAMM</name>
<dbReference type="Gene3D" id="1.10.530.10">
    <property type="match status" value="1"/>
</dbReference>
<feature type="signal peptide" evidence="2">
    <location>
        <begin position="1"/>
        <end position="19"/>
    </location>
</feature>
<dbReference type="GO" id="GO:0016020">
    <property type="term" value="C:membrane"/>
    <property type="evidence" value="ECO:0007669"/>
    <property type="project" value="InterPro"/>
</dbReference>
<keyword evidence="2" id="KW-0732">Signal</keyword>
<dbReference type="InterPro" id="IPR023346">
    <property type="entry name" value="Lysozyme-like_dom_sf"/>
</dbReference>
<feature type="chain" id="PRO_5044205672" evidence="2">
    <location>
        <begin position="20"/>
        <end position="255"/>
    </location>
</feature>
<dbReference type="PROSITE" id="PS00922">
    <property type="entry name" value="TRANSGLYCOSYLASE"/>
    <property type="match status" value="1"/>
</dbReference>
<protein>
    <submittedName>
        <fullName evidence="4">Transglycosylase SLT domain-containing protein</fullName>
    </submittedName>
</protein>
<evidence type="ECO:0000256" key="1">
    <source>
        <dbReference type="ARBA" id="ARBA00007734"/>
    </source>
</evidence>
<dbReference type="GO" id="GO:0008933">
    <property type="term" value="F:peptidoglycan lytic transglycosylase activity"/>
    <property type="evidence" value="ECO:0007669"/>
    <property type="project" value="InterPro"/>
</dbReference>
<dbReference type="PANTHER" id="PTHR37423">
    <property type="entry name" value="SOLUBLE LYTIC MUREIN TRANSGLYCOSYLASE-RELATED"/>
    <property type="match status" value="1"/>
</dbReference>
<dbReference type="PANTHER" id="PTHR37423:SF2">
    <property type="entry name" value="MEMBRANE-BOUND LYTIC MUREIN TRANSGLYCOSYLASE C"/>
    <property type="match status" value="1"/>
</dbReference>
<gene>
    <name evidence="4" type="ORF">AAIA72_02755</name>
</gene>
<dbReference type="GO" id="GO:0000270">
    <property type="term" value="P:peptidoglycan metabolic process"/>
    <property type="evidence" value="ECO:0007669"/>
    <property type="project" value="InterPro"/>
</dbReference>
<dbReference type="AlphaFoldDB" id="A0AB39UX82"/>
<proteinExistence type="inferred from homology"/>
<dbReference type="CDD" id="cd16894">
    <property type="entry name" value="MltD-like"/>
    <property type="match status" value="1"/>
</dbReference>